<dbReference type="PANTHER" id="PTHR38846">
    <property type="entry name" value="C3H1-TYPE DOMAIN-CONTAINING PROTEIN"/>
    <property type="match status" value="1"/>
</dbReference>
<sequence>MGDTFFSRFPGFQPDQSRSATEEFSRLAYHMNWNTGSKTYKREFVNFASAEFVYHFDIGNRLQNYQALCQELRLEGYFASITQCRKALTKAHVNLFDLIDSRRTGAIVRKFPSQIALQEYTRDTQKIFPKRAAKEDGFLKDLLRRIW</sequence>
<protein>
    <submittedName>
        <fullName evidence="1">Uncharacterized protein</fullName>
    </submittedName>
</protein>
<gene>
    <name evidence="1" type="ORF">BDW59DRAFT_161807</name>
</gene>
<keyword evidence="2" id="KW-1185">Reference proteome</keyword>
<reference evidence="1 2" key="1">
    <citation type="submission" date="2024-07" db="EMBL/GenBank/DDBJ databases">
        <title>Section-level genome sequencing and comparative genomics of Aspergillus sections Usti and Cavernicolus.</title>
        <authorList>
            <consortium name="Lawrence Berkeley National Laboratory"/>
            <person name="Nybo J.L."/>
            <person name="Vesth T.C."/>
            <person name="Theobald S."/>
            <person name="Frisvad J.C."/>
            <person name="Larsen T.O."/>
            <person name="Kjaerboelling I."/>
            <person name="Rothschild-Mancinelli K."/>
            <person name="Lyhne E.K."/>
            <person name="Kogle M.E."/>
            <person name="Barry K."/>
            <person name="Clum A."/>
            <person name="Na H."/>
            <person name="Ledsgaard L."/>
            <person name="Lin J."/>
            <person name="Lipzen A."/>
            <person name="Kuo A."/>
            <person name="Riley R."/>
            <person name="Mondo S."/>
            <person name="LaButti K."/>
            <person name="Haridas S."/>
            <person name="Pangalinan J."/>
            <person name="Salamov A.A."/>
            <person name="Simmons B.A."/>
            <person name="Magnuson J.K."/>
            <person name="Chen J."/>
            <person name="Drula E."/>
            <person name="Henrissat B."/>
            <person name="Wiebenga A."/>
            <person name="Lubbers R.J."/>
            <person name="Gomes A.C."/>
            <person name="Makela M.R."/>
            <person name="Stajich J."/>
            <person name="Grigoriev I.V."/>
            <person name="Mortensen U.H."/>
            <person name="De vries R.P."/>
            <person name="Baker S.E."/>
            <person name="Andersen M.R."/>
        </authorList>
    </citation>
    <scope>NUCLEOTIDE SEQUENCE [LARGE SCALE GENOMIC DNA]</scope>
    <source>
        <strain evidence="1 2">CBS 600.67</strain>
    </source>
</reference>
<evidence type="ECO:0000313" key="1">
    <source>
        <dbReference type="EMBL" id="KAL2825330.1"/>
    </source>
</evidence>
<proteinExistence type="predicted"/>
<name>A0ABR4IC62_9EURO</name>
<dbReference type="EMBL" id="JBFXLS010000037">
    <property type="protein sequence ID" value="KAL2825330.1"/>
    <property type="molecule type" value="Genomic_DNA"/>
</dbReference>
<accession>A0ABR4IC62</accession>
<dbReference type="Proteomes" id="UP001610335">
    <property type="component" value="Unassembled WGS sequence"/>
</dbReference>
<organism evidence="1 2">
    <name type="scientific">Aspergillus cavernicola</name>
    <dbReference type="NCBI Taxonomy" id="176166"/>
    <lineage>
        <taxon>Eukaryota</taxon>
        <taxon>Fungi</taxon>
        <taxon>Dikarya</taxon>
        <taxon>Ascomycota</taxon>
        <taxon>Pezizomycotina</taxon>
        <taxon>Eurotiomycetes</taxon>
        <taxon>Eurotiomycetidae</taxon>
        <taxon>Eurotiales</taxon>
        <taxon>Aspergillaceae</taxon>
        <taxon>Aspergillus</taxon>
        <taxon>Aspergillus subgen. Nidulantes</taxon>
    </lineage>
</organism>
<dbReference type="PANTHER" id="PTHR38846:SF1">
    <property type="entry name" value="C3H1-TYPE DOMAIN-CONTAINING PROTEIN"/>
    <property type="match status" value="1"/>
</dbReference>
<evidence type="ECO:0000313" key="2">
    <source>
        <dbReference type="Proteomes" id="UP001610335"/>
    </source>
</evidence>
<comment type="caution">
    <text evidence="1">The sequence shown here is derived from an EMBL/GenBank/DDBJ whole genome shotgun (WGS) entry which is preliminary data.</text>
</comment>